<dbReference type="EMBL" id="JBHUCM010000032">
    <property type="protein sequence ID" value="MFD1542722.1"/>
    <property type="molecule type" value="Genomic_DNA"/>
</dbReference>
<evidence type="ECO:0000313" key="2">
    <source>
        <dbReference type="Proteomes" id="UP001597097"/>
    </source>
</evidence>
<comment type="caution">
    <text evidence="1">The sequence shown here is derived from an EMBL/GenBank/DDBJ whole genome shotgun (WGS) entry which is preliminary data.</text>
</comment>
<protein>
    <submittedName>
        <fullName evidence="1">Uncharacterized protein</fullName>
    </submittedName>
</protein>
<dbReference type="Proteomes" id="UP001597097">
    <property type="component" value="Unassembled WGS sequence"/>
</dbReference>
<sequence length="66" mass="7172">MSESFAAAVRERARRAGAALEAARRSGDAEDLMRAEGEWDDAQRFARRHGVPLDVEASDPEEGSAL</sequence>
<gene>
    <name evidence="1" type="ORF">ACFSJ0_37105</name>
</gene>
<proteinExistence type="predicted"/>
<evidence type="ECO:0000313" key="1">
    <source>
        <dbReference type="EMBL" id="MFD1542722.1"/>
    </source>
</evidence>
<accession>A0ABW4GNG4</accession>
<organism evidence="1 2">
    <name type="scientific">Nonomuraea guangzhouensis</name>
    <dbReference type="NCBI Taxonomy" id="1291555"/>
    <lineage>
        <taxon>Bacteria</taxon>
        <taxon>Bacillati</taxon>
        <taxon>Actinomycetota</taxon>
        <taxon>Actinomycetes</taxon>
        <taxon>Streptosporangiales</taxon>
        <taxon>Streptosporangiaceae</taxon>
        <taxon>Nonomuraea</taxon>
    </lineage>
</organism>
<name>A0ABW4GNG4_9ACTN</name>
<keyword evidence="2" id="KW-1185">Reference proteome</keyword>
<reference evidence="2" key="1">
    <citation type="journal article" date="2019" name="Int. J. Syst. Evol. Microbiol.">
        <title>The Global Catalogue of Microorganisms (GCM) 10K type strain sequencing project: providing services to taxonomists for standard genome sequencing and annotation.</title>
        <authorList>
            <consortium name="The Broad Institute Genomics Platform"/>
            <consortium name="The Broad Institute Genome Sequencing Center for Infectious Disease"/>
            <person name="Wu L."/>
            <person name="Ma J."/>
        </authorList>
    </citation>
    <scope>NUCLEOTIDE SEQUENCE [LARGE SCALE GENOMIC DNA]</scope>
    <source>
        <strain evidence="2">CGMCC 1.15399</strain>
    </source>
</reference>
<dbReference type="RefSeq" id="WP_219538295.1">
    <property type="nucleotide sequence ID" value="NZ_JAHKRM010000046.1"/>
</dbReference>